<reference evidence="1" key="2">
    <citation type="submission" date="2021-02" db="EMBL/GenBank/DDBJ databases">
        <authorList>
            <person name="Kimball J.A."/>
            <person name="Haas M.W."/>
            <person name="Macchietto M."/>
            <person name="Kono T."/>
            <person name="Duquette J."/>
            <person name="Shao M."/>
        </authorList>
    </citation>
    <scope>NUCLEOTIDE SEQUENCE</scope>
    <source>
        <tissue evidence="1">Fresh leaf tissue</tissue>
    </source>
</reference>
<protein>
    <recommendedName>
        <fullName evidence="3">F-box domain-containing protein</fullName>
    </recommendedName>
</protein>
<keyword evidence="2" id="KW-1185">Reference proteome</keyword>
<evidence type="ECO:0000313" key="2">
    <source>
        <dbReference type="Proteomes" id="UP000729402"/>
    </source>
</evidence>
<evidence type="ECO:0008006" key="3">
    <source>
        <dbReference type="Google" id="ProtNLM"/>
    </source>
</evidence>
<reference evidence="1" key="1">
    <citation type="journal article" date="2021" name="bioRxiv">
        <title>Whole Genome Assembly and Annotation of Northern Wild Rice, Zizania palustris L., Supports a Whole Genome Duplication in the Zizania Genus.</title>
        <authorList>
            <person name="Haas M."/>
            <person name="Kono T."/>
            <person name="Macchietto M."/>
            <person name="Millas R."/>
            <person name="McGilp L."/>
            <person name="Shao M."/>
            <person name="Duquette J."/>
            <person name="Hirsch C.N."/>
            <person name="Kimball J."/>
        </authorList>
    </citation>
    <scope>NUCLEOTIDE SEQUENCE</scope>
    <source>
        <tissue evidence="1">Fresh leaf tissue</tissue>
    </source>
</reference>
<comment type="caution">
    <text evidence="1">The sequence shown here is derived from an EMBL/GenBank/DDBJ whole genome shotgun (WGS) entry which is preliminary data.</text>
</comment>
<gene>
    <name evidence="1" type="ORF">GUJ93_ZPchr0009g2161</name>
</gene>
<accession>A0A8J5R298</accession>
<sequence length="163" mass="17393">MGTIVSSVRRGGVGETALGDLPESCVVEVPLRLDSPEICRMAWLSRTFCDAASGDGVWQAKFSDGGGCWGKACAFVLSFSFVAGSTEVNVVGGGCRREMLRHAGLHRVLRATAATARIVVVETPYSRSSTPVLFLGMMYLMDHEKVNNDLAELTETEGLGHPA</sequence>
<name>A0A8J5R298_ZIZPA</name>
<dbReference type="AlphaFoldDB" id="A0A8J5R298"/>
<evidence type="ECO:0000313" key="1">
    <source>
        <dbReference type="EMBL" id="KAG8049595.1"/>
    </source>
</evidence>
<organism evidence="1 2">
    <name type="scientific">Zizania palustris</name>
    <name type="common">Northern wild rice</name>
    <dbReference type="NCBI Taxonomy" id="103762"/>
    <lineage>
        <taxon>Eukaryota</taxon>
        <taxon>Viridiplantae</taxon>
        <taxon>Streptophyta</taxon>
        <taxon>Embryophyta</taxon>
        <taxon>Tracheophyta</taxon>
        <taxon>Spermatophyta</taxon>
        <taxon>Magnoliopsida</taxon>
        <taxon>Liliopsida</taxon>
        <taxon>Poales</taxon>
        <taxon>Poaceae</taxon>
        <taxon>BOP clade</taxon>
        <taxon>Oryzoideae</taxon>
        <taxon>Oryzeae</taxon>
        <taxon>Zizaniinae</taxon>
        <taxon>Zizania</taxon>
    </lineage>
</organism>
<dbReference type="EMBL" id="JAAALK010000289">
    <property type="protein sequence ID" value="KAG8049595.1"/>
    <property type="molecule type" value="Genomic_DNA"/>
</dbReference>
<dbReference type="Proteomes" id="UP000729402">
    <property type="component" value="Unassembled WGS sequence"/>
</dbReference>
<proteinExistence type="predicted"/>